<gene>
    <name evidence="2" type="ORF">SLEP1_g51263</name>
</gene>
<feature type="region of interest" description="Disordered" evidence="1">
    <location>
        <begin position="1"/>
        <end position="63"/>
    </location>
</feature>
<dbReference type="EMBL" id="BPVZ01000176">
    <property type="protein sequence ID" value="GKV44032.1"/>
    <property type="molecule type" value="Genomic_DNA"/>
</dbReference>
<name>A0AAV5M5W3_9ROSI</name>
<keyword evidence="3" id="KW-1185">Reference proteome</keyword>
<evidence type="ECO:0000313" key="3">
    <source>
        <dbReference type="Proteomes" id="UP001054252"/>
    </source>
</evidence>
<reference evidence="2 3" key="1">
    <citation type="journal article" date="2021" name="Commun. Biol.">
        <title>The genome of Shorea leprosula (Dipterocarpaceae) highlights the ecological relevance of drought in aseasonal tropical rainforests.</title>
        <authorList>
            <person name="Ng K.K.S."/>
            <person name="Kobayashi M.J."/>
            <person name="Fawcett J.A."/>
            <person name="Hatakeyama M."/>
            <person name="Paape T."/>
            <person name="Ng C.H."/>
            <person name="Ang C.C."/>
            <person name="Tnah L.H."/>
            <person name="Lee C.T."/>
            <person name="Nishiyama T."/>
            <person name="Sese J."/>
            <person name="O'Brien M.J."/>
            <person name="Copetti D."/>
            <person name="Mohd Noor M.I."/>
            <person name="Ong R.C."/>
            <person name="Putra M."/>
            <person name="Sireger I.Z."/>
            <person name="Indrioko S."/>
            <person name="Kosugi Y."/>
            <person name="Izuno A."/>
            <person name="Isagi Y."/>
            <person name="Lee S.L."/>
            <person name="Shimizu K.K."/>
        </authorList>
    </citation>
    <scope>NUCLEOTIDE SEQUENCE [LARGE SCALE GENOMIC DNA]</scope>
    <source>
        <strain evidence="2">214</strain>
    </source>
</reference>
<dbReference type="Proteomes" id="UP001054252">
    <property type="component" value="Unassembled WGS sequence"/>
</dbReference>
<proteinExistence type="predicted"/>
<organism evidence="2 3">
    <name type="scientific">Rubroshorea leprosula</name>
    <dbReference type="NCBI Taxonomy" id="152421"/>
    <lineage>
        <taxon>Eukaryota</taxon>
        <taxon>Viridiplantae</taxon>
        <taxon>Streptophyta</taxon>
        <taxon>Embryophyta</taxon>
        <taxon>Tracheophyta</taxon>
        <taxon>Spermatophyta</taxon>
        <taxon>Magnoliopsida</taxon>
        <taxon>eudicotyledons</taxon>
        <taxon>Gunneridae</taxon>
        <taxon>Pentapetalae</taxon>
        <taxon>rosids</taxon>
        <taxon>malvids</taxon>
        <taxon>Malvales</taxon>
        <taxon>Dipterocarpaceae</taxon>
        <taxon>Rubroshorea</taxon>
    </lineage>
</organism>
<accession>A0AAV5M5W3</accession>
<sequence>MDGSQHSSSKNDSRAPNDSERNIPCPSPAKGDDTNLVKYQYEDEADDTKEASLTPPADSVEEDAPEAFALKPSSLRMKLVEMIILDGYPLSIVEHFADSAPSSATLCALAAKTRSCAPLLLLTLACYEPALHFYLPLHSTPLALLLHPLPSAPPILHLNTPTCYGLVLASLAEEQRIPNKSASSSSFAFAAEINACIENGDKKEGVLLEGSSGLGGDRQAY</sequence>
<comment type="caution">
    <text evidence="2">The sequence shown here is derived from an EMBL/GenBank/DDBJ whole genome shotgun (WGS) entry which is preliminary data.</text>
</comment>
<feature type="compositionally biased region" description="Basic and acidic residues" evidence="1">
    <location>
        <begin position="9"/>
        <end position="21"/>
    </location>
</feature>
<evidence type="ECO:0000313" key="2">
    <source>
        <dbReference type="EMBL" id="GKV44032.1"/>
    </source>
</evidence>
<dbReference type="AlphaFoldDB" id="A0AAV5M5W3"/>
<protein>
    <submittedName>
        <fullName evidence="2">Uncharacterized protein</fullName>
    </submittedName>
</protein>
<evidence type="ECO:0000256" key="1">
    <source>
        <dbReference type="SAM" id="MobiDB-lite"/>
    </source>
</evidence>